<dbReference type="PANTHER" id="PTHR46363">
    <property type="entry name" value="DEOXYRIBONUCLEASE TATDN2-RELATED"/>
    <property type="match status" value="1"/>
</dbReference>
<dbReference type="SUPFAM" id="SSF51556">
    <property type="entry name" value="Metallo-dependent hydrolases"/>
    <property type="match status" value="1"/>
</dbReference>
<dbReference type="AlphaFoldDB" id="A0A7S0KPW0"/>
<keyword evidence="1" id="KW-0378">Hydrolase</keyword>
<dbReference type="GO" id="GO:0016788">
    <property type="term" value="F:hydrolase activity, acting on ester bonds"/>
    <property type="evidence" value="ECO:0007669"/>
    <property type="project" value="InterPro"/>
</dbReference>
<dbReference type="InterPro" id="IPR018228">
    <property type="entry name" value="DNase_TatD-rel_CS"/>
</dbReference>
<reference evidence="2" key="1">
    <citation type="submission" date="2021-01" db="EMBL/GenBank/DDBJ databases">
        <authorList>
            <person name="Corre E."/>
            <person name="Pelletier E."/>
            <person name="Niang G."/>
            <person name="Scheremetjew M."/>
            <person name="Finn R."/>
            <person name="Kale V."/>
            <person name="Holt S."/>
            <person name="Cochrane G."/>
            <person name="Meng A."/>
            <person name="Brown T."/>
            <person name="Cohen L."/>
        </authorList>
    </citation>
    <scope>NUCLEOTIDE SEQUENCE</scope>
    <source>
        <strain evidence="2">Clade-D-RCC2572</strain>
    </source>
</reference>
<evidence type="ECO:0000313" key="2">
    <source>
        <dbReference type="EMBL" id="CAD8588822.1"/>
    </source>
</evidence>
<sequence>MKLATRLDLPLIVHTREAEEDTLELMRAHLPRDARVHVHCFTSSLTLAQALLASFPKLCIGFTGVVSFKNGSDVRAVVASVPLDRILLETDSPYMAPTPYRGQVCHPGMIPRIAEAIASTHGVPVSDVYRASRENTRSVYGI</sequence>
<proteinExistence type="predicted"/>
<dbReference type="EMBL" id="HBEW01008500">
    <property type="protein sequence ID" value="CAD8588822.1"/>
    <property type="molecule type" value="Transcribed_RNA"/>
</dbReference>
<gene>
    <name evidence="2" type="ORF">OMED0929_LOCUS7162</name>
</gene>
<dbReference type="CDD" id="cd01310">
    <property type="entry name" value="TatD_DNAse"/>
    <property type="match status" value="1"/>
</dbReference>
<organism evidence="2">
    <name type="scientific">Ostreococcus mediterraneus</name>
    <dbReference type="NCBI Taxonomy" id="1486918"/>
    <lineage>
        <taxon>Eukaryota</taxon>
        <taxon>Viridiplantae</taxon>
        <taxon>Chlorophyta</taxon>
        <taxon>Mamiellophyceae</taxon>
        <taxon>Mamiellales</taxon>
        <taxon>Bathycoccaceae</taxon>
        <taxon>Ostreococcus</taxon>
    </lineage>
</organism>
<dbReference type="Gene3D" id="3.20.20.140">
    <property type="entry name" value="Metal-dependent hydrolases"/>
    <property type="match status" value="1"/>
</dbReference>
<dbReference type="InterPro" id="IPR032466">
    <property type="entry name" value="Metal_Hydrolase"/>
</dbReference>
<dbReference type="PROSITE" id="PS01090">
    <property type="entry name" value="TATD_2"/>
    <property type="match status" value="1"/>
</dbReference>
<evidence type="ECO:0008006" key="3">
    <source>
        <dbReference type="Google" id="ProtNLM"/>
    </source>
</evidence>
<dbReference type="PANTHER" id="PTHR46363:SF1">
    <property type="entry name" value="DEOXYRIBONUCLEASE TATDN2-RELATED"/>
    <property type="match status" value="1"/>
</dbReference>
<name>A0A7S0KPW0_9CHLO</name>
<dbReference type="Pfam" id="PF01026">
    <property type="entry name" value="TatD_DNase"/>
    <property type="match status" value="1"/>
</dbReference>
<evidence type="ECO:0000256" key="1">
    <source>
        <dbReference type="ARBA" id="ARBA00022801"/>
    </source>
</evidence>
<dbReference type="PROSITE" id="PS01091">
    <property type="entry name" value="TATD_3"/>
    <property type="match status" value="1"/>
</dbReference>
<dbReference type="InterPro" id="IPR001130">
    <property type="entry name" value="TatD-like"/>
</dbReference>
<protein>
    <recommendedName>
        <fullName evidence="3">TatD related DNase</fullName>
    </recommendedName>
</protein>
<accession>A0A7S0KPW0</accession>